<keyword evidence="2" id="KW-1185">Reference proteome</keyword>
<protein>
    <submittedName>
        <fullName evidence="1">Uncharacterized protein</fullName>
    </submittedName>
</protein>
<name>A0ACD3R6U2_LARCR</name>
<gene>
    <name evidence="1" type="ORF">E3U43_021148</name>
</gene>
<comment type="caution">
    <text evidence="1">The sequence shown here is derived from an EMBL/GenBank/DDBJ whole genome shotgun (WGS) entry which is preliminary data.</text>
</comment>
<reference evidence="1" key="1">
    <citation type="submission" date="2018-11" db="EMBL/GenBank/DDBJ databases">
        <title>The sequence and de novo assembly of Larimichthys crocea genome using PacBio and Hi-C technologies.</title>
        <authorList>
            <person name="Xu P."/>
            <person name="Chen B."/>
            <person name="Zhou Z."/>
            <person name="Ke Q."/>
            <person name="Wu Y."/>
            <person name="Bai H."/>
            <person name="Pu F."/>
        </authorList>
    </citation>
    <scope>NUCLEOTIDE SEQUENCE</scope>
    <source>
        <tissue evidence="1">Muscle</tissue>
    </source>
</reference>
<organism evidence="1 2">
    <name type="scientific">Larimichthys crocea</name>
    <name type="common">Large yellow croaker</name>
    <name type="synonym">Pseudosciaena crocea</name>
    <dbReference type="NCBI Taxonomy" id="215358"/>
    <lineage>
        <taxon>Eukaryota</taxon>
        <taxon>Metazoa</taxon>
        <taxon>Chordata</taxon>
        <taxon>Craniata</taxon>
        <taxon>Vertebrata</taxon>
        <taxon>Euteleostomi</taxon>
        <taxon>Actinopterygii</taxon>
        <taxon>Neopterygii</taxon>
        <taxon>Teleostei</taxon>
        <taxon>Neoteleostei</taxon>
        <taxon>Acanthomorphata</taxon>
        <taxon>Eupercaria</taxon>
        <taxon>Sciaenidae</taxon>
        <taxon>Larimichthys</taxon>
    </lineage>
</organism>
<proteinExistence type="predicted"/>
<sequence length="311" mass="35077">MGCQGDAPPLKMDSRISNLQTRVNPERGGSHMISTDDLEYPREYRTLGNSARRFSNVGLVHTSEHRHTVSAAQSLEALTNLHKADMERKRDAFMDHLKSKYQQQQQLQHPHHSPHHNPPSPSPSHASMRGTSERSAREQVRNEQQPNYWSFKSRSPRHSQSTQSGLADQAAKLSFASAESLETMSEADIPIGFNRMNRFRQSLPLSRSASQNKLRSPGVLFLQYGDETRRVHITHELSSLDTLHALIVHMFPQKLTAGMLKSPNMAILIKDEARNCLLRAGGRPGHPGPQYYQDLPQRAHLRFLPCCCTPG</sequence>
<accession>A0ACD3R6U2</accession>
<evidence type="ECO:0000313" key="2">
    <source>
        <dbReference type="Proteomes" id="UP000793456"/>
    </source>
</evidence>
<dbReference type="EMBL" id="CM011682">
    <property type="protein sequence ID" value="TMS14686.1"/>
    <property type="molecule type" value="Genomic_DNA"/>
</dbReference>
<evidence type="ECO:0000313" key="1">
    <source>
        <dbReference type="EMBL" id="TMS14686.1"/>
    </source>
</evidence>
<dbReference type="Proteomes" id="UP000793456">
    <property type="component" value="Chromosome IX"/>
</dbReference>